<dbReference type="RefSeq" id="WP_130305763.1">
    <property type="nucleotide sequence ID" value="NZ_SHKN01000001.1"/>
</dbReference>
<dbReference type="Gene3D" id="1.10.287.470">
    <property type="entry name" value="Helix hairpin bin"/>
    <property type="match status" value="1"/>
</dbReference>
<evidence type="ECO:0000256" key="2">
    <source>
        <dbReference type="ARBA" id="ARBA00022448"/>
    </source>
</evidence>
<keyword evidence="2" id="KW-0813">Transport</keyword>
<evidence type="ECO:0000256" key="1">
    <source>
        <dbReference type="ARBA" id="ARBA00009477"/>
    </source>
</evidence>
<dbReference type="Gene3D" id="2.40.50.100">
    <property type="match status" value="1"/>
</dbReference>
<dbReference type="OrthoDB" id="9809068at2"/>
<dbReference type="GO" id="GO:0030313">
    <property type="term" value="C:cell envelope"/>
    <property type="evidence" value="ECO:0007669"/>
    <property type="project" value="TreeGrafter"/>
</dbReference>
<dbReference type="Pfam" id="PF25975">
    <property type="entry name" value="CzcB_C"/>
    <property type="match status" value="1"/>
</dbReference>
<proteinExistence type="inferred from homology"/>
<evidence type="ECO:0000313" key="6">
    <source>
        <dbReference type="Proteomes" id="UP000293562"/>
    </source>
</evidence>
<dbReference type="Gene3D" id="2.40.420.20">
    <property type="match status" value="1"/>
</dbReference>
<dbReference type="SUPFAM" id="SSF111369">
    <property type="entry name" value="HlyD-like secretion proteins"/>
    <property type="match status" value="1"/>
</dbReference>
<feature type="compositionally biased region" description="Basic and acidic residues" evidence="3">
    <location>
        <begin position="26"/>
        <end position="49"/>
    </location>
</feature>
<dbReference type="InterPro" id="IPR006143">
    <property type="entry name" value="RND_pump_MFP"/>
</dbReference>
<dbReference type="Proteomes" id="UP000293562">
    <property type="component" value="Unassembled WGS sequence"/>
</dbReference>
<evidence type="ECO:0000259" key="4">
    <source>
        <dbReference type="Pfam" id="PF25975"/>
    </source>
</evidence>
<reference evidence="5 6" key="1">
    <citation type="submission" date="2019-02" db="EMBL/GenBank/DDBJ databases">
        <title>Genomic Encyclopedia of Type Strains, Phase IV (KMG-IV): sequencing the most valuable type-strain genomes for metagenomic binning, comparative biology and taxonomic classification.</title>
        <authorList>
            <person name="Goeker M."/>
        </authorList>
    </citation>
    <scope>NUCLEOTIDE SEQUENCE [LARGE SCALE GENOMIC DNA]</scope>
    <source>
        <strain evidence="5 6">DSM 28825</strain>
    </source>
</reference>
<sequence>MNKIYLIALGLSLSIISCKPSASSGHEGHDHDGHDHGEVTAETHDEHESQTLSLYNPETELFAEFHPLVAGQVSEFLTHLTRLDSYKPYAEGKLTVSLIKDGKGIRNTVEAPASLGIFTPSLKPKAAGLYTLVFEIESQFGKERFVAKNIEVYANEEQAEEALETQHKENQIKFLKEQAWKIDFGTEKVAYGIFNKVIKTTGELIASSNSEIRISAQSSGIIRMPSSDIVNGKTVKKGEAIFFISGQGLSDNSLTSRFINARSDYEKTSADFKRAQALRADQIISEKEFNEAKSNFEKAEVNYQLISRDYSTKGIKVSSPATGYICKVFVNEGEYVEKGQIIGIVDRDSKLILKADLYQKHLTQLSKIHSANFKLPYRDEIYNTTELKGKLIAYGRDIHEEDYTTPVYFEINKIPELFMGSYVDVYLQSESTRKVLSISKSAVLEDQSVFFVFVQTDGESYEKRFVTIGADNGKEIEITSGLKAGERVVSKGVYFVKLASLAGTLPAHNHNH</sequence>
<keyword evidence="6" id="KW-1185">Reference proteome</keyword>
<dbReference type="GO" id="GO:0022857">
    <property type="term" value="F:transmembrane transporter activity"/>
    <property type="evidence" value="ECO:0007669"/>
    <property type="project" value="InterPro"/>
</dbReference>
<name>A0A4V2FSW8_9BACT</name>
<organism evidence="5 6">
    <name type="scientific">Ancylomarina subtilis</name>
    <dbReference type="NCBI Taxonomy" id="1639035"/>
    <lineage>
        <taxon>Bacteria</taxon>
        <taxon>Pseudomonadati</taxon>
        <taxon>Bacteroidota</taxon>
        <taxon>Bacteroidia</taxon>
        <taxon>Marinilabiliales</taxon>
        <taxon>Marinifilaceae</taxon>
        <taxon>Ancylomarina</taxon>
    </lineage>
</organism>
<protein>
    <submittedName>
        <fullName evidence="5">RND family efflux transporter MFP subunit</fullName>
    </submittedName>
</protein>
<dbReference type="GO" id="GO:0015679">
    <property type="term" value="P:plasma membrane copper ion transport"/>
    <property type="evidence" value="ECO:0007669"/>
    <property type="project" value="TreeGrafter"/>
</dbReference>
<feature type="region of interest" description="Disordered" evidence="3">
    <location>
        <begin position="22"/>
        <end position="51"/>
    </location>
</feature>
<dbReference type="AlphaFoldDB" id="A0A4V2FSW8"/>
<dbReference type="PROSITE" id="PS51257">
    <property type="entry name" value="PROKAR_LIPOPROTEIN"/>
    <property type="match status" value="1"/>
</dbReference>
<dbReference type="InterPro" id="IPR051909">
    <property type="entry name" value="MFP_Cation_Efflux"/>
</dbReference>
<dbReference type="GO" id="GO:0060003">
    <property type="term" value="P:copper ion export"/>
    <property type="evidence" value="ECO:0007669"/>
    <property type="project" value="TreeGrafter"/>
</dbReference>
<dbReference type="EMBL" id="SHKN01000001">
    <property type="protein sequence ID" value="RZT95835.1"/>
    <property type="molecule type" value="Genomic_DNA"/>
</dbReference>
<comment type="similarity">
    <text evidence="1">Belongs to the membrane fusion protein (MFP) (TC 8.A.1) family.</text>
</comment>
<dbReference type="PANTHER" id="PTHR30097:SF4">
    <property type="entry name" value="SLR6042 PROTEIN"/>
    <property type="match status" value="1"/>
</dbReference>
<evidence type="ECO:0000313" key="5">
    <source>
        <dbReference type="EMBL" id="RZT95835.1"/>
    </source>
</evidence>
<comment type="caution">
    <text evidence="5">The sequence shown here is derived from an EMBL/GenBank/DDBJ whole genome shotgun (WGS) entry which is preliminary data.</text>
</comment>
<dbReference type="NCBIfam" id="TIGR01730">
    <property type="entry name" value="RND_mfp"/>
    <property type="match status" value="1"/>
</dbReference>
<accession>A0A4V2FSW8</accession>
<dbReference type="PANTHER" id="PTHR30097">
    <property type="entry name" value="CATION EFFLUX SYSTEM PROTEIN CUSB"/>
    <property type="match status" value="1"/>
</dbReference>
<dbReference type="GO" id="GO:0016020">
    <property type="term" value="C:membrane"/>
    <property type="evidence" value="ECO:0007669"/>
    <property type="project" value="InterPro"/>
</dbReference>
<gene>
    <name evidence="5" type="ORF">EV201_0463</name>
</gene>
<evidence type="ECO:0000256" key="3">
    <source>
        <dbReference type="SAM" id="MobiDB-lite"/>
    </source>
</evidence>
<feature type="domain" description="CzcB-like C-terminal circularly permuted SH3-like" evidence="4">
    <location>
        <begin position="437"/>
        <end position="497"/>
    </location>
</feature>
<dbReference type="InterPro" id="IPR058649">
    <property type="entry name" value="CzcB_C"/>
</dbReference>
<dbReference type="FunFam" id="2.40.420.20:FF:000006">
    <property type="entry name" value="RND family efflux transporter MFP subunit"/>
    <property type="match status" value="1"/>
</dbReference>